<feature type="region of interest" description="Disordered" evidence="6">
    <location>
        <begin position="311"/>
        <end position="335"/>
    </location>
</feature>
<dbReference type="AlphaFoldDB" id="A0AAQ3QBW2"/>
<evidence type="ECO:0000256" key="6">
    <source>
        <dbReference type="SAM" id="MobiDB-lite"/>
    </source>
</evidence>
<name>A0AAQ3QBW2_9LILI</name>
<dbReference type="NCBIfam" id="TIGR01557">
    <property type="entry name" value="myb_SHAQKYF"/>
    <property type="match status" value="1"/>
</dbReference>
<dbReference type="InterPro" id="IPR017930">
    <property type="entry name" value="Myb_dom"/>
</dbReference>
<gene>
    <name evidence="8" type="ORF">Cni_G15716</name>
</gene>
<feature type="region of interest" description="Disordered" evidence="6">
    <location>
        <begin position="109"/>
        <end position="138"/>
    </location>
</feature>
<comment type="subcellular location">
    <subcellularLocation>
        <location evidence="1">Nucleus</location>
    </subcellularLocation>
</comment>
<evidence type="ECO:0000256" key="1">
    <source>
        <dbReference type="ARBA" id="ARBA00004123"/>
    </source>
</evidence>
<dbReference type="GO" id="GO:0000976">
    <property type="term" value="F:transcription cis-regulatory region binding"/>
    <property type="evidence" value="ECO:0007669"/>
    <property type="project" value="TreeGrafter"/>
</dbReference>
<dbReference type="PANTHER" id="PTHR31312:SF1">
    <property type="entry name" value="TRANSCRIPTION ACTIVATOR GLK1"/>
    <property type="match status" value="1"/>
</dbReference>
<dbReference type="PROSITE" id="PS51294">
    <property type="entry name" value="HTH_MYB"/>
    <property type="match status" value="1"/>
</dbReference>
<feature type="compositionally biased region" description="Basic and acidic residues" evidence="6">
    <location>
        <begin position="81"/>
        <end position="95"/>
    </location>
</feature>
<dbReference type="PANTHER" id="PTHR31312">
    <property type="entry name" value="TRANSCRIPTION ACTIVATOR GLK1"/>
    <property type="match status" value="1"/>
</dbReference>
<dbReference type="InterPro" id="IPR001005">
    <property type="entry name" value="SANT/Myb"/>
</dbReference>
<dbReference type="InterPro" id="IPR006447">
    <property type="entry name" value="Myb_dom_plants"/>
</dbReference>
<evidence type="ECO:0000313" key="8">
    <source>
        <dbReference type="EMBL" id="WOL06981.1"/>
    </source>
</evidence>
<feature type="region of interest" description="Disordered" evidence="6">
    <location>
        <begin position="69"/>
        <end position="95"/>
    </location>
</feature>
<evidence type="ECO:0000313" key="9">
    <source>
        <dbReference type="Proteomes" id="UP001327560"/>
    </source>
</evidence>
<feature type="compositionally biased region" description="Polar residues" evidence="6">
    <location>
        <begin position="313"/>
        <end position="328"/>
    </location>
</feature>
<dbReference type="Proteomes" id="UP001327560">
    <property type="component" value="Chromosome 5"/>
</dbReference>
<keyword evidence="5" id="KW-0539">Nucleus</keyword>
<organism evidence="8 9">
    <name type="scientific">Canna indica</name>
    <name type="common">Indian-shot</name>
    <dbReference type="NCBI Taxonomy" id="4628"/>
    <lineage>
        <taxon>Eukaryota</taxon>
        <taxon>Viridiplantae</taxon>
        <taxon>Streptophyta</taxon>
        <taxon>Embryophyta</taxon>
        <taxon>Tracheophyta</taxon>
        <taxon>Spermatophyta</taxon>
        <taxon>Magnoliopsida</taxon>
        <taxon>Liliopsida</taxon>
        <taxon>Zingiberales</taxon>
        <taxon>Cannaceae</taxon>
        <taxon>Canna</taxon>
    </lineage>
</organism>
<accession>A0AAQ3QBW2</accession>
<keyword evidence="9" id="KW-1185">Reference proteome</keyword>
<keyword evidence="4" id="KW-0804">Transcription</keyword>
<evidence type="ECO:0000256" key="4">
    <source>
        <dbReference type="ARBA" id="ARBA00023163"/>
    </source>
</evidence>
<dbReference type="EMBL" id="CP136894">
    <property type="protein sequence ID" value="WOL06981.1"/>
    <property type="molecule type" value="Genomic_DNA"/>
</dbReference>
<proteinExistence type="predicted"/>
<dbReference type="Pfam" id="PF00249">
    <property type="entry name" value="Myb_DNA-binding"/>
    <property type="match status" value="1"/>
</dbReference>
<keyword evidence="3" id="KW-0238">DNA-binding</keyword>
<protein>
    <submittedName>
        <fullName evidence="8">Transcription factor GLK1</fullName>
    </submittedName>
</protein>
<dbReference type="FunFam" id="1.10.10.60:FF:000007">
    <property type="entry name" value="Two-component response regulator"/>
    <property type="match status" value="1"/>
</dbReference>
<evidence type="ECO:0000259" key="7">
    <source>
        <dbReference type="PROSITE" id="PS51294"/>
    </source>
</evidence>
<feature type="domain" description="HTH myb-type" evidence="7">
    <location>
        <begin position="134"/>
        <end position="193"/>
    </location>
</feature>
<evidence type="ECO:0000256" key="3">
    <source>
        <dbReference type="ARBA" id="ARBA00023125"/>
    </source>
</evidence>
<evidence type="ECO:0000256" key="2">
    <source>
        <dbReference type="ARBA" id="ARBA00023015"/>
    </source>
</evidence>
<dbReference type="GO" id="GO:0003700">
    <property type="term" value="F:DNA-binding transcription factor activity"/>
    <property type="evidence" value="ECO:0007669"/>
    <property type="project" value="InterPro"/>
</dbReference>
<keyword evidence="2" id="KW-0805">Transcription regulation</keyword>
<dbReference type="InterPro" id="IPR009057">
    <property type="entry name" value="Homeodomain-like_sf"/>
</dbReference>
<reference evidence="8 9" key="1">
    <citation type="submission" date="2023-10" db="EMBL/GenBank/DDBJ databases">
        <title>Chromosome-scale genome assembly provides insights into flower coloration mechanisms of Canna indica.</title>
        <authorList>
            <person name="Li C."/>
        </authorList>
    </citation>
    <scope>NUCLEOTIDE SEQUENCE [LARGE SCALE GENOMIC DNA]</scope>
    <source>
        <tissue evidence="8">Flower</tissue>
    </source>
</reference>
<feature type="region of interest" description="Disordered" evidence="6">
    <location>
        <begin position="1"/>
        <end position="22"/>
    </location>
</feature>
<sequence length="385" mass="42062">MIAVPVPLMDSATGGDGEGGVPEYLSDGDQLEDINFDDLFIELDVDGDILPDLDVDSGDIPAEFFADGMEDATSSSSSVTEEEKSEEKSFDHGNKDEEFAAAPVEVRLPPPQDAEQGQSSSFAAAAKGNSRSQGKRKVKVDWTPELHRRFVQAVEQLGIDKAVPSRILELMGMDCLTRHNVASHLQKYRSHRKNLMAREIQNASSWSRRQQIYAGKTSSWLATAVGFPPPPPPPPPPTQSTCRPLHVWGHPRHGTPWPPWSSPLLPPPDASYNYWQQQWIPQTMAQGTPSFQQPLTAAVCRFPAPLITGIPSRATSLSPETKNSSSQLPHDAHPSKESIDAAIGDVLAKPWLSLPIGLRPPPLHKVLAELERQGVSADVISMKFS</sequence>
<dbReference type="GO" id="GO:0045893">
    <property type="term" value="P:positive regulation of DNA-templated transcription"/>
    <property type="evidence" value="ECO:0007669"/>
    <property type="project" value="InterPro"/>
</dbReference>
<dbReference type="SUPFAM" id="SSF46689">
    <property type="entry name" value="Homeodomain-like"/>
    <property type="match status" value="1"/>
</dbReference>
<dbReference type="GO" id="GO:0005634">
    <property type="term" value="C:nucleus"/>
    <property type="evidence" value="ECO:0007669"/>
    <property type="project" value="UniProtKB-SubCell"/>
</dbReference>
<dbReference type="Gene3D" id="1.10.10.60">
    <property type="entry name" value="Homeodomain-like"/>
    <property type="match status" value="1"/>
</dbReference>
<dbReference type="InterPro" id="IPR044825">
    <property type="entry name" value="GLK1/2-like"/>
</dbReference>
<evidence type="ECO:0000256" key="5">
    <source>
        <dbReference type="ARBA" id="ARBA00023242"/>
    </source>
</evidence>